<sequence>MSEIAACTLIQEEPDRKTERYLMMFKDYPDVVSVDILQEMLGICRKNAYLLVKQNKIHSARVGRSYKIPKLCVVEYLIDQNRQLGGMRLSNSLAPSLQNTPESSKLMMPKQRTFGYEQKGASL</sequence>
<dbReference type="InterPro" id="IPR041657">
    <property type="entry name" value="HTH_17"/>
</dbReference>
<comment type="caution">
    <text evidence="2">The sequence shown here is derived from an EMBL/GenBank/DDBJ whole genome shotgun (WGS) entry which is preliminary data.</text>
</comment>
<dbReference type="AlphaFoldDB" id="A0A2A7BBE1"/>
<dbReference type="RefSeq" id="WP_097771477.1">
    <property type="nucleotide sequence ID" value="NZ_NOUW01000031.1"/>
</dbReference>
<evidence type="ECO:0000313" key="3">
    <source>
        <dbReference type="Proteomes" id="UP000220438"/>
    </source>
</evidence>
<reference evidence="2 3" key="1">
    <citation type="journal article" date="2017" name="Front. Microbiol.">
        <title>New Insights into the Diversity of the Genus Faecalibacterium.</title>
        <authorList>
            <person name="Benevides L."/>
            <person name="Burman S."/>
            <person name="Martin R."/>
            <person name="Robert V."/>
            <person name="Thomas M."/>
            <person name="Miquel S."/>
            <person name="Chain F."/>
            <person name="Sokol H."/>
            <person name="Bermudez-Humaran L.G."/>
            <person name="Morrison M."/>
            <person name="Langella P."/>
            <person name="Azevedo V.A."/>
            <person name="Chatel J.M."/>
            <person name="Soares S."/>
        </authorList>
    </citation>
    <scope>NUCLEOTIDE SEQUENCE [LARGE SCALE GENOMIC DNA]</scope>
    <source>
        <strain evidence="2 3">AHMP21</strain>
    </source>
</reference>
<name>A0A2A7BBE1_9FIRM</name>
<protein>
    <submittedName>
        <fullName evidence="2">DNA-binding protein</fullName>
    </submittedName>
</protein>
<dbReference type="Proteomes" id="UP000220438">
    <property type="component" value="Unassembled WGS sequence"/>
</dbReference>
<proteinExistence type="predicted"/>
<evidence type="ECO:0000313" key="2">
    <source>
        <dbReference type="EMBL" id="PDX88675.1"/>
    </source>
</evidence>
<evidence type="ECO:0000259" key="1">
    <source>
        <dbReference type="Pfam" id="PF12728"/>
    </source>
</evidence>
<dbReference type="Pfam" id="PF12728">
    <property type="entry name" value="HTH_17"/>
    <property type="match status" value="1"/>
</dbReference>
<organism evidence="2 3">
    <name type="scientific">Faecalibacterium prausnitzii</name>
    <dbReference type="NCBI Taxonomy" id="853"/>
    <lineage>
        <taxon>Bacteria</taxon>
        <taxon>Bacillati</taxon>
        <taxon>Bacillota</taxon>
        <taxon>Clostridia</taxon>
        <taxon>Eubacteriales</taxon>
        <taxon>Oscillospiraceae</taxon>
        <taxon>Faecalibacterium</taxon>
    </lineage>
</organism>
<feature type="domain" description="Helix-turn-helix" evidence="1">
    <location>
        <begin position="37"/>
        <end position="77"/>
    </location>
</feature>
<keyword evidence="2" id="KW-0238">DNA-binding</keyword>
<accession>A0A2A7BBE1</accession>
<dbReference type="EMBL" id="NOUW01000031">
    <property type="protein sequence ID" value="PDX88675.1"/>
    <property type="molecule type" value="Genomic_DNA"/>
</dbReference>
<dbReference type="GO" id="GO:0003677">
    <property type="term" value="F:DNA binding"/>
    <property type="evidence" value="ECO:0007669"/>
    <property type="project" value="UniProtKB-KW"/>
</dbReference>
<gene>
    <name evidence="2" type="ORF">CHR61_11675</name>
</gene>